<reference evidence="2 3" key="1">
    <citation type="submission" date="2018-12" db="EMBL/GenBank/DDBJ databases">
        <authorList>
            <person name="Yang Y."/>
        </authorList>
    </citation>
    <scope>NUCLEOTIDE SEQUENCE [LARGE SCALE GENOMIC DNA]</scope>
    <source>
        <strain evidence="2 3">L-25-5w-1</strain>
    </source>
</reference>
<dbReference type="InterPro" id="IPR036513">
    <property type="entry name" value="STAS_dom_sf"/>
</dbReference>
<comment type="caution">
    <text evidence="2">The sequence shown here is derived from an EMBL/GenBank/DDBJ whole genome shotgun (WGS) entry which is preliminary data.</text>
</comment>
<proteinExistence type="predicted"/>
<organism evidence="2 3">
    <name type="scientific">Azospirillum griseum</name>
    <dbReference type="NCBI Taxonomy" id="2496639"/>
    <lineage>
        <taxon>Bacteria</taxon>
        <taxon>Pseudomonadati</taxon>
        <taxon>Pseudomonadota</taxon>
        <taxon>Alphaproteobacteria</taxon>
        <taxon>Rhodospirillales</taxon>
        <taxon>Azospirillaceae</taxon>
        <taxon>Azospirillum</taxon>
    </lineage>
</organism>
<protein>
    <submittedName>
        <fullName evidence="2">STAS domain-containing protein</fullName>
    </submittedName>
</protein>
<dbReference type="AlphaFoldDB" id="A0A431VEX8"/>
<accession>A0A431VEX8</accession>
<evidence type="ECO:0000313" key="3">
    <source>
        <dbReference type="Proteomes" id="UP000277007"/>
    </source>
</evidence>
<keyword evidence="3" id="KW-1185">Reference proteome</keyword>
<dbReference type="Proteomes" id="UP000277007">
    <property type="component" value="Unassembled WGS sequence"/>
</dbReference>
<dbReference type="Pfam" id="PF13466">
    <property type="entry name" value="STAS_2"/>
    <property type="match status" value="1"/>
</dbReference>
<dbReference type="EMBL" id="RXMA01000014">
    <property type="protein sequence ID" value="RTR18606.1"/>
    <property type="molecule type" value="Genomic_DNA"/>
</dbReference>
<gene>
    <name evidence="2" type="ORF">EJ903_15325</name>
</gene>
<dbReference type="Gene3D" id="3.30.750.24">
    <property type="entry name" value="STAS domain"/>
    <property type="match status" value="1"/>
</dbReference>
<dbReference type="SUPFAM" id="SSF52091">
    <property type="entry name" value="SpoIIaa-like"/>
    <property type="match status" value="1"/>
</dbReference>
<sequence length="116" mass="12765">MVLMDDGFPTTTLRLSGSETIAQVDGLCDRLRASLQASHSVIVDCDALEEADLALVQALIAARLSAQRRRTAFHLKHPLCEPLSDALRRGGFFNDPQHAAFWTGGDEQHAQDHSQR</sequence>
<evidence type="ECO:0000313" key="2">
    <source>
        <dbReference type="EMBL" id="RTR18606.1"/>
    </source>
</evidence>
<feature type="domain" description="MlaB-like STAS" evidence="1">
    <location>
        <begin position="13"/>
        <end position="78"/>
    </location>
</feature>
<dbReference type="InterPro" id="IPR058548">
    <property type="entry name" value="MlaB-like_STAS"/>
</dbReference>
<name>A0A431VEX8_9PROT</name>
<evidence type="ECO:0000259" key="1">
    <source>
        <dbReference type="Pfam" id="PF13466"/>
    </source>
</evidence>